<dbReference type="GO" id="GO:0005509">
    <property type="term" value="F:calcium ion binding"/>
    <property type="evidence" value="ECO:0007669"/>
    <property type="project" value="InterPro"/>
</dbReference>
<evidence type="ECO:0000313" key="4">
    <source>
        <dbReference type="EMBL" id="CAF0977118.1"/>
    </source>
</evidence>
<dbReference type="AlphaFoldDB" id="A0A8S2DVF2"/>
<feature type="domain" description="EF-hand" evidence="3">
    <location>
        <begin position="136"/>
        <end position="171"/>
    </location>
</feature>
<organism evidence="4 6">
    <name type="scientific">Didymodactylos carnosus</name>
    <dbReference type="NCBI Taxonomy" id="1234261"/>
    <lineage>
        <taxon>Eukaryota</taxon>
        <taxon>Metazoa</taxon>
        <taxon>Spiralia</taxon>
        <taxon>Gnathifera</taxon>
        <taxon>Rotifera</taxon>
        <taxon>Eurotatoria</taxon>
        <taxon>Bdelloidea</taxon>
        <taxon>Philodinida</taxon>
        <taxon>Philodinidae</taxon>
        <taxon>Didymodactylos</taxon>
    </lineage>
</organism>
<feature type="domain" description="EF-hand" evidence="3">
    <location>
        <begin position="172"/>
        <end position="204"/>
    </location>
</feature>
<keyword evidence="2" id="KW-0106">Calcium</keyword>
<sequence>MSLIYTTNETRRLSTTSTYEYETISCKRASIKRTVKTTKTYVLITTTGKSRRELSAVHGFSEEQIAVFEESFSVLDRDRDGHISDYEIRSLMNSLGYSPSEEDIGAVIKKVDLDGNGKVDFEEFLTMMQRRKSTGELDHELKHVFDVFDKNRDGFIDKDELYDMLKRLGENITEEDVVDMIEEADTDEDNKVSYEEFKAILYSK</sequence>
<comment type="caution">
    <text evidence="4">The sequence shown here is derived from an EMBL/GenBank/DDBJ whole genome shotgun (WGS) entry which is preliminary data.</text>
</comment>
<dbReference type="SMART" id="SM00054">
    <property type="entry name" value="EFh"/>
    <property type="match status" value="4"/>
</dbReference>
<dbReference type="PROSITE" id="PS00018">
    <property type="entry name" value="EF_HAND_1"/>
    <property type="match status" value="4"/>
</dbReference>
<dbReference type="EMBL" id="CAJNOK010005563">
    <property type="protein sequence ID" value="CAF0977118.1"/>
    <property type="molecule type" value="Genomic_DNA"/>
</dbReference>
<reference evidence="4" key="1">
    <citation type="submission" date="2021-02" db="EMBL/GenBank/DDBJ databases">
        <authorList>
            <person name="Nowell W R."/>
        </authorList>
    </citation>
    <scope>NUCLEOTIDE SEQUENCE</scope>
</reference>
<gene>
    <name evidence="4" type="ORF">OVA965_LOCUS13387</name>
    <name evidence="5" type="ORF">TMI583_LOCUS13390</name>
</gene>
<dbReference type="PANTHER" id="PTHR23048">
    <property type="entry name" value="MYOSIN LIGHT CHAIN 1, 3"/>
    <property type="match status" value="1"/>
</dbReference>
<dbReference type="InterPro" id="IPR050230">
    <property type="entry name" value="CALM/Myosin/TropC-like"/>
</dbReference>
<dbReference type="EMBL" id="CAJOBA010005569">
    <property type="protein sequence ID" value="CAF3747834.1"/>
    <property type="molecule type" value="Genomic_DNA"/>
</dbReference>
<evidence type="ECO:0000256" key="2">
    <source>
        <dbReference type="ARBA" id="ARBA00022837"/>
    </source>
</evidence>
<dbReference type="SUPFAM" id="SSF47473">
    <property type="entry name" value="EF-hand"/>
    <property type="match status" value="1"/>
</dbReference>
<dbReference type="Proteomes" id="UP000682733">
    <property type="component" value="Unassembled WGS sequence"/>
</dbReference>
<evidence type="ECO:0000313" key="6">
    <source>
        <dbReference type="Proteomes" id="UP000677228"/>
    </source>
</evidence>
<dbReference type="Pfam" id="PF13499">
    <property type="entry name" value="EF-hand_7"/>
    <property type="match status" value="2"/>
</dbReference>
<protein>
    <recommendedName>
        <fullName evidence="3">EF-hand domain-containing protein</fullName>
    </recommendedName>
</protein>
<dbReference type="Gene3D" id="1.10.238.10">
    <property type="entry name" value="EF-hand"/>
    <property type="match status" value="2"/>
</dbReference>
<feature type="domain" description="EF-hand" evidence="3">
    <location>
        <begin position="63"/>
        <end position="98"/>
    </location>
</feature>
<dbReference type="Proteomes" id="UP000677228">
    <property type="component" value="Unassembled WGS sequence"/>
</dbReference>
<dbReference type="InterPro" id="IPR002048">
    <property type="entry name" value="EF_hand_dom"/>
</dbReference>
<proteinExistence type="predicted"/>
<feature type="domain" description="EF-hand" evidence="3">
    <location>
        <begin position="99"/>
        <end position="134"/>
    </location>
</feature>
<dbReference type="InterPro" id="IPR011992">
    <property type="entry name" value="EF-hand-dom_pair"/>
</dbReference>
<keyword evidence="1" id="KW-0677">Repeat</keyword>
<dbReference type="GO" id="GO:0016460">
    <property type="term" value="C:myosin II complex"/>
    <property type="evidence" value="ECO:0007669"/>
    <property type="project" value="TreeGrafter"/>
</dbReference>
<dbReference type="PANTHER" id="PTHR23048:SF0">
    <property type="entry name" value="CALMODULIN LIKE 3"/>
    <property type="match status" value="1"/>
</dbReference>
<dbReference type="FunFam" id="1.10.238.10:FF:000001">
    <property type="entry name" value="Calmodulin 1"/>
    <property type="match status" value="1"/>
</dbReference>
<evidence type="ECO:0000259" key="3">
    <source>
        <dbReference type="PROSITE" id="PS50222"/>
    </source>
</evidence>
<dbReference type="CDD" id="cd00051">
    <property type="entry name" value="EFh"/>
    <property type="match status" value="2"/>
</dbReference>
<dbReference type="PROSITE" id="PS50222">
    <property type="entry name" value="EF_HAND_2"/>
    <property type="match status" value="4"/>
</dbReference>
<dbReference type="InterPro" id="IPR018247">
    <property type="entry name" value="EF_Hand_1_Ca_BS"/>
</dbReference>
<evidence type="ECO:0000313" key="5">
    <source>
        <dbReference type="EMBL" id="CAF3747834.1"/>
    </source>
</evidence>
<name>A0A8S2DVF2_9BILA</name>
<accession>A0A8S2DVF2</accession>
<evidence type="ECO:0000256" key="1">
    <source>
        <dbReference type="ARBA" id="ARBA00022737"/>
    </source>
</evidence>